<dbReference type="Pfam" id="PF24924">
    <property type="entry name" value="DUF7745"/>
    <property type="match status" value="1"/>
</dbReference>
<feature type="domain" description="DUF7745" evidence="2">
    <location>
        <begin position="5"/>
        <end position="98"/>
    </location>
</feature>
<evidence type="ECO:0000259" key="2">
    <source>
        <dbReference type="Pfam" id="PF24924"/>
    </source>
</evidence>
<evidence type="ECO:0000313" key="3">
    <source>
        <dbReference type="EMBL" id="KAA3484951.1"/>
    </source>
</evidence>
<reference evidence="4" key="1">
    <citation type="journal article" date="2019" name="Plant Biotechnol. J.">
        <title>Genome sequencing of the Australian wild diploid species Gossypium australe highlights disease resistance and delayed gland morphogenesis.</title>
        <authorList>
            <person name="Cai Y."/>
            <person name="Cai X."/>
            <person name="Wang Q."/>
            <person name="Wang P."/>
            <person name="Zhang Y."/>
            <person name="Cai C."/>
            <person name="Xu Y."/>
            <person name="Wang K."/>
            <person name="Zhou Z."/>
            <person name="Wang C."/>
            <person name="Geng S."/>
            <person name="Li B."/>
            <person name="Dong Q."/>
            <person name="Hou Y."/>
            <person name="Wang H."/>
            <person name="Ai P."/>
            <person name="Liu Z."/>
            <person name="Yi F."/>
            <person name="Sun M."/>
            <person name="An G."/>
            <person name="Cheng J."/>
            <person name="Zhang Y."/>
            <person name="Shi Q."/>
            <person name="Xie Y."/>
            <person name="Shi X."/>
            <person name="Chang Y."/>
            <person name="Huang F."/>
            <person name="Chen Y."/>
            <person name="Hong S."/>
            <person name="Mi L."/>
            <person name="Sun Q."/>
            <person name="Zhang L."/>
            <person name="Zhou B."/>
            <person name="Peng R."/>
            <person name="Zhang X."/>
            <person name="Liu F."/>
        </authorList>
    </citation>
    <scope>NUCLEOTIDE SEQUENCE [LARGE SCALE GENOMIC DNA]</scope>
    <source>
        <strain evidence="4">cv. PA1801</strain>
    </source>
</reference>
<feature type="coiled-coil region" evidence="1">
    <location>
        <begin position="128"/>
        <end position="186"/>
    </location>
</feature>
<name>A0A5B6WSQ0_9ROSI</name>
<evidence type="ECO:0000256" key="1">
    <source>
        <dbReference type="SAM" id="Coils"/>
    </source>
</evidence>
<proteinExistence type="predicted"/>
<comment type="caution">
    <text evidence="3">The sequence shown here is derived from an EMBL/GenBank/DDBJ whole genome shotgun (WGS) entry which is preliminary data.</text>
</comment>
<sequence>MIPDEILYRCGDFDWVPLLEIWGAIGYAPLLVLRQYRSRQFILATQWLAQCEFSCKGDNYKKKVREISNAWNQTCRFKRLATSPMTTPEYNRWWGKRVNDNIPVPRQEGTRPMEEYLQVIPSKLENIQKDFKKRNSELGKKIEQLEGEKMQLGLDRLKADKLIKGKNKAEEDLDSLKIDYKKLRLSMRTVGLGKISEQWRQEIEKSLHQYRSRNSIIELKASLNKIEELKGKMEKLETVLQNCEL</sequence>
<gene>
    <name evidence="3" type="ORF">EPI10_007002</name>
</gene>
<protein>
    <submittedName>
        <fullName evidence="3">Golgin subfamily A member 5-like</fullName>
    </submittedName>
</protein>
<dbReference type="InterPro" id="IPR056647">
    <property type="entry name" value="DUF7745"/>
</dbReference>
<dbReference type="PANTHER" id="PTHR48200">
    <property type="entry name" value="PROTEIN, PUTATIVE-RELATED"/>
    <property type="match status" value="1"/>
</dbReference>
<evidence type="ECO:0000313" key="4">
    <source>
        <dbReference type="Proteomes" id="UP000325315"/>
    </source>
</evidence>
<dbReference type="EMBL" id="SMMG02000002">
    <property type="protein sequence ID" value="KAA3484951.1"/>
    <property type="molecule type" value="Genomic_DNA"/>
</dbReference>
<organism evidence="3 4">
    <name type="scientific">Gossypium australe</name>
    <dbReference type="NCBI Taxonomy" id="47621"/>
    <lineage>
        <taxon>Eukaryota</taxon>
        <taxon>Viridiplantae</taxon>
        <taxon>Streptophyta</taxon>
        <taxon>Embryophyta</taxon>
        <taxon>Tracheophyta</taxon>
        <taxon>Spermatophyta</taxon>
        <taxon>Magnoliopsida</taxon>
        <taxon>eudicotyledons</taxon>
        <taxon>Gunneridae</taxon>
        <taxon>Pentapetalae</taxon>
        <taxon>rosids</taxon>
        <taxon>malvids</taxon>
        <taxon>Malvales</taxon>
        <taxon>Malvaceae</taxon>
        <taxon>Malvoideae</taxon>
        <taxon>Gossypium</taxon>
    </lineage>
</organism>
<dbReference type="PANTHER" id="PTHR48200:SF1">
    <property type="entry name" value="AMINOTRANSFERASE-LIKE PLANT MOBILE DOMAIN-CONTAINING PROTEIN"/>
    <property type="match status" value="1"/>
</dbReference>
<dbReference type="AlphaFoldDB" id="A0A5B6WSQ0"/>
<keyword evidence="4" id="KW-1185">Reference proteome</keyword>
<dbReference type="Proteomes" id="UP000325315">
    <property type="component" value="Unassembled WGS sequence"/>
</dbReference>
<accession>A0A5B6WSQ0</accession>
<dbReference type="OrthoDB" id="990598at2759"/>
<keyword evidence="1" id="KW-0175">Coiled coil</keyword>